<name>A0ABV1RNA0_9ALTE</name>
<protein>
    <submittedName>
        <fullName evidence="1">Uncharacterized protein</fullName>
    </submittedName>
</protein>
<dbReference type="RefSeq" id="WP_143872503.1">
    <property type="nucleotide sequence ID" value="NZ_CP041660.1"/>
</dbReference>
<evidence type="ECO:0000313" key="2">
    <source>
        <dbReference type="Proteomes" id="UP001467690"/>
    </source>
</evidence>
<accession>A0ABV1RNA0</accession>
<dbReference type="Proteomes" id="UP001467690">
    <property type="component" value="Unassembled WGS sequence"/>
</dbReference>
<sequence length="101" mass="10976">MALTINVYCGQADIAEIAVNDENGPLDFTAAGITKVSVVIPGLLTADSSTNAVNFKTGQVDLQLGLITETNCMWNGRLVEHRAENDEGRTLIDDIIFNFKY</sequence>
<proteinExistence type="predicted"/>
<reference evidence="1 2" key="1">
    <citation type="submission" date="2024-06" db="EMBL/GenBank/DDBJ databases">
        <authorList>
            <person name="Chen R.Y."/>
        </authorList>
    </citation>
    <scope>NUCLEOTIDE SEQUENCE [LARGE SCALE GENOMIC DNA]</scope>
    <source>
        <strain evidence="1 2">D2</strain>
    </source>
</reference>
<gene>
    <name evidence="1" type="ORF">ABS311_21255</name>
</gene>
<evidence type="ECO:0000313" key="1">
    <source>
        <dbReference type="EMBL" id="MER2494410.1"/>
    </source>
</evidence>
<organism evidence="1 2">
    <name type="scientific">Catenovulum sediminis</name>
    <dbReference type="NCBI Taxonomy" id="1740262"/>
    <lineage>
        <taxon>Bacteria</taxon>
        <taxon>Pseudomonadati</taxon>
        <taxon>Pseudomonadota</taxon>
        <taxon>Gammaproteobacteria</taxon>
        <taxon>Alteromonadales</taxon>
        <taxon>Alteromonadaceae</taxon>
        <taxon>Catenovulum</taxon>
    </lineage>
</organism>
<comment type="caution">
    <text evidence="1">The sequence shown here is derived from an EMBL/GenBank/DDBJ whole genome shotgun (WGS) entry which is preliminary data.</text>
</comment>
<dbReference type="EMBL" id="JBELOE010000298">
    <property type="protein sequence ID" value="MER2494410.1"/>
    <property type="molecule type" value="Genomic_DNA"/>
</dbReference>
<keyword evidence="2" id="KW-1185">Reference proteome</keyword>